<dbReference type="AlphaFoldDB" id="A0A8H9IZC0"/>
<evidence type="ECO:0000313" key="1">
    <source>
        <dbReference type="EMBL" id="GHF68933.1"/>
    </source>
</evidence>
<accession>A0A8H9IZC0</accession>
<evidence type="ECO:0000313" key="2">
    <source>
        <dbReference type="Proteomes" id="UP000658656"/>
    </source>
</evidence>
<dbReference type="Proteomes" id="UP000658656">
    <property type="component" value="Unassembled WGS sequence"/>
</dbReference>
<gene>
    <name evidence="1" type="ORF">GCM10017566_48490</name>
</gene>
<dbReference type="RefSeq" id="WP_186382233.1">
    <property type="nucleotide sequence ID" value="NZ_BNAV01000007.1"/>
</dbReference>
<sequence length="53" mass="6281">MVHFLMAEALVHDRERELRRTAARPRTTLAARRRRFGWKLVDVGLRLALSPQR</sequence>
<protein>
    <submittedName>
        <fullName evidence="1">Uncharacterized protein</fullName>
    </submittedName>
</protein>
<comment type="caution">
    <text evidence="1">The sequence shown here is derived from an EMBL/GenBank/DDBJ whole genome shotgun (WGS) entry which is preliminary data.</text>
</comment>
<dbReference type="EMBL" id="BNAV01000007">
    <property type="protein sequence ID" value="GHF68933.1"/>
    <property type="molecule type" value="Genomic_DNA"/>
</dbReference>
<reference evidence="1" key="1">
    <citation type="journal article" date="2014" name="Int. J. Syst. Evol. Microbiol.">
        <title>Complete genome sequence of Corynebacterium casei LMG S-19264T (=DSM 44701T), isolated from a smear-ripened cheese.</title>
        <authorList>
            <consortium name="US DOE Joint Genome Institute (JGI-PGF)"/>
            <person name="Walter F."/>
            <person name="Albersmeier A."/>
            <person name="Kalinowski J."/>
            <person name="Ruckert C."/>
        </authorList>
    </citation>
    <scope>NUCLEOTIDE SEQUENCE</scope>
    <source>
        <strain evidence="1">CGMCC 4.7679</strain>
    </source>
</reference>
<reference evidence="1" key="2">
    <citation type="submission" date="2020-09" db="EMBL/GenBank/DDBJ databases">
        <authorList>
            <person name="Sun Q."/>
            <person name="Zhou Y."/>
        </authorList>
    </citation>
    <scope>NUCLEOTIDE SEQUENCE</scope>
    <source>
        <strain evidence="1">CGMCC 4.7679</strain>
    </source>
</reference>
<keyword evidence="2" id="KW-1185">Reference proteome</keyword>
<organism evidence="1 2">
    <name type="scientific">Amycolatopsis bartoniae</name>
    <dbReference type="NCBI Taxonomy" id="941986"/>
    <lineage>
        <taxon>Bacteria</taxon>
        <taxon>Bacillati</taxon>
        <taxon>Actinomycetota</taxon>
        <taxon>Actinomycetes</taxon>
        <taxon>Pseudonocardiales</taxon>
        <taxon>Pseudonocardiaceae</taxon>
        <taxon>Amycolatopsis</taxon>
    </lineage>
</organism>
<name>A0A8H9IZC0_9PSEU</name>
<proteinExistence type="predicted"/>